<dbReference type="EMBL" id="LR134182">
    <property type="protein sequence ID" value="VEB44895.1"/>
    <property type="molecule type" value="Genomic_DNA"/>
</dbReference>
<reference evidence="2 3" key="1">
    <citation type="submission" date="2018-12" db="EMBL/GenBank/DDBJ databases">
        <authorList>
            <consortium name="Pathogen Informatics"/>
        </authorList>
    </citation>
    <scope>NUCLEOTIDE SEQUENCE [LARGE SCALE GENOMIC DNA]</scope>
    <source>
        <strain evidence="2 3">NCTC9695</strain>
    </source>
</reference>
<evidence type="ECO:0000256" key="1">
    <source>
        <dbReference type="SAM" id="MobiDB-lite"/>
    </source>
</evidence>
<dbReference type="Proteomes" id="UP000275777">
    <property type="component" value="Chromosome"/>
</dbReference>
<evidence type="ECO:0000313" key="2">
    <source>
        <dbReference type="EMBL" id="VEB44895.1"/>
    </source>
</evidence>
<name>A0A447TJ30_CHRVL</name>
<feature type="region of interest" description="Disordered" evidence="1">
    <location>
        <begin position="19"/>
        <end position="69"/>
    </location>
</feature>
<organism evidence="2 3">
    <name type="scientific">Chromobacterium violaceum</name>
    <dbReference type="NCBI Taxonomy" id="536"/>
    <lineage>
        <taxon>Bacteria</taxon>
        <taxon>Pseudomonadati</taxon>
        <taxon>Pseudomonadota</taxon>
        <taxon>Betaproteobacteria</taxon>
        <taxon>Neisseriales</taxon>
        <taxon>Chromobacteriaceae</taxon>
        <taxon>Chromobacterium</taxon>
    </lineage>
</organism>
<evidence type="ECO:0000313" key="3">
    <source>
        <dbReference type="Proteomes" id="UP000275777"/>
    </source>
</evidence>
<protein>
    <submittedName>
        <fullName evidence="2">Uncharacterized protein</fullName>
    </submittedName>
</protein>
<sequence length="69" mass="7188">MADSDDIFTTKAMNSQVASAASASHGLMPNRMPTAVATPLPPLKPKNTGHMWPNSTASAHSAMPCSPRP</sequence>
<proteinExistence type="predicted"/>
<accession>A0A447TJ30</accession>
<gene>
    <name evidence="2" type="ORF">NCTC9695_05399</name>
</gene>
<dbReference type="AlphaFoldDB" id="A0A447TJ30"/>